<feature type="region of interest" description="Disordered" evidence="1">
    <location>
        <begin position="2469"/>
        <end position="2488"/>
    </location>
</feature>
<feature type="signal peptide" evidence="3">
    <location>
        <begin position="1"/>
        <end position="25"/>
    </location>
</feature>
<dbReference type="Proteomes" id="UP000283700">
    <property type="component" value="Unassembled WGS sequence"/>
</dbReference>
<evidence type="ECO:0000256" key="3">
    <source>
        <dbReference type="SAM" id="SignalP"/>
    </source>
</evidence>
<evidence type="ECO:0000256" key="1">
    <source>
        <dbReference type="SAM" id="MobiDB-lite"/>
    </source>
</evidence>
<feature type="domain" description="SpaA-like prealbumin fold" evidence="4">
    <location>
        <begin position="2074"/>
        <end position="2155"/>
    </location>
</feature>
<keyword evidence="2" id="KW-0472">Membrane</keyword>
<accession>A0A415TZQ1</accession>
<feature type="domain" description="DUF7601" evidence="5">
    <location>
        <begin position="1686"/>
        <end position="1822"/>
    </location>
</feature>
<dbReference type="Pfam" id="PF24547">
    <property type="entry name" value="DUF7601"/>
    <property type="match status" value="4"/>
</dbReference>
<organism evidence="6 7">
    <name type="scientific">Anaerobutyricum hallii</name>
    <dbReference type="NCBI Taxonomy" id="39488"/>
    <lineage>
        <taxon>Bacteria</taxon>
        <taxon>Bacillati</taxon>
        <taxon>Bacillota</taxon>
        <taxon>Clostridia</taxon>
        <taxon>Lachnospirales</taxon>
        <taxon>Lachnospiraceae</taxon>
        <taxon>Anaerobutyricum</taxon>
    </lineage>
</organism>
<protein>
    <submittedName>
        <fullName evidence="6">Uncharacterized protein</fullName>
    </submittedName>
</protein>
<feature type="domain" description="SpaA-like prealbumin fold" evidence="4">
    <location>
        <begin position="1169"/>
        <end position="1267"/>
    </location>
</feature>
<feature type="region of interest" description="Disordered" evidence="1">
    <location>
        <begin position="2402"/>
        <end position="2451"/>
    </location>
</feature>
<feature type="region of interest" description="Disordered" evidence="1">
    <location>
        <begin position="41"/>
        <end position="141"/>
    </location>
</feature>
<feature type="domain" description="DUF7601" evidence="5">
    <location>
        <begin position="1549"/>
        <end position="1662"/>
    </location>
</feature>
<name>A0A415TZQ1_9FIRM</name>
<evidence type="ECO:0000256" key="2">
    <source>
        <dbReference type="SAM" id="Phobius"/>
    </source>
</evidence>
<feature type="domain" description="SpaA-like prealbumin fold" evidence="4">
    <location>
        <begin position="1960"/>
        <end position="2056"/>
    </location>
</feature>
<keyword evidence="3" id="KW-0732">Signal</keyword>
<comment type="caution">
    <text evidence="6">The sequence shown here is derived from an EMBL/GenBank/DDBJ whole genome shotgun (WGS) entry which is preliminary data.</text>
</comment>
<keyword evidence="2" id="KW-0812">Transmembrane</keyword>
<feature type="domain" description="DUF7601" evidence="5">
    <location>
        <begin position="1285"/>
        <end position="1426"/>
    </location>
</feature>
<dbReference type="InterPro" id="IPR041033">
    <property type="entry name" value="SpaA_PFL_dom_1"/>
</dbReference>
<dbReference type="Gene3D" id="2.60.40.10">
    <property type="entry name" value="Immunoglobulins"/>
    <property type="match status" value="4"/>
</dbReference>
<feature type="domain" description="DUF7601" evidence="5">
    <location>
        <begin position="1828"/>
        <end position="1956"/>
    </location>
</feature>
<evidence type="ECO:0000313" key="6">
    <source>
        <dbReference type="EMBL" id="RHN11303.1"/>
    </source>
</evidence>
<dbReference type="Pfam" id="PF17802">
    <property type="entry name" value="SpaA"/>
    <property type="match status" value="4"/>
</dbReference>
<dbReference type="InterPro" id="IPR055382">
    <property type="entry name" value="DUF7601"/>
</dbReference>
<feature type="compositionally biased region" description="Basic and acidic residues" evidence="1">
    <location>
        <begin position="82"/>
        <end position="99"/>
    </location>
</feature>
<feature type="compositionally biased region" description="Basic and acidic residues" evidence="1">
    <location>
        <begin position="2403"/>
        <end position="2425"/>
    </location>
</feature>
<dbReference type="Gene3D" id="2.60.40.1140">
    <property type="entry name" value="Collagen-binding surface protein Cna, B-type domain"/>
    <property type="match status" value="4"/>
</dbReference>
<feature type="compositionally biased region" description="Polar residues" evidence="1">
    <location>
        <begin position="132"/>
        <end position="141"/>
    </location>
</feature>
<dbReference type="InterPro" id="IPR008966">
    <property type="entry name" value="Adhesion_dom_sf"/>
</dbReference>
<feature type="chain" id="PRO_5039047135" evidence="3">
    <location>
        <begin position="26"/>
        <end position="2488"/>
    </location>
</feature>
<feature type="domain" description="SpaA-like prealbumin fold" evidence="4">
    <location>
        <begin position="1429"/>
        <end position="1525"/>
    </location>
</feature>
<feature type="compositionally biased region" description="Basic and acidic residues" evidence="1">
    <location>
        <begin position="1864"/>
        <end position="1884"/>
    </location>
</feature>
<evidence type="ECO:0000259" key="5">
    <source>
        <dbReference type="Pfam" id="PF24547"/>
    </source>
</evidence>
<feature type="compositionally biased region" description="Basic and acidic residues" evidence="1">
    <location>
        <begin position="61"/>
        <end position="70"/>
    </location>
</feature>
<feature type="compositionally biased region" description="Basic residues" evidence="1">
    <location>
        <begin position="2475"/>
        <end position="2488"/>
    </location>
</feature>
<feature type="compositionally biased region" description="Acidic residues" evidence="1">
    <location>
        <begin position="49"/>
        <end position="60"/>
    </location>
</feature>
<dbReference type="RefSeq" id="WP_118486346.1">
    <property type="nucleotide sequence ID" value="NZ_QRQO01000039.1"/>
</dbReference>
<dbReference type="EMBL" id="QRQO01000039">
    <property type="protein sequence ID" value="RHN11303.1"/>
    <property type="molecule type" value="Genomic_DNA"/>
</dbReference>
<evidence type="ECO:0000313" key="7">
    <source>
        <dbReference type="Proteomes" id="UP000283700"/>
    </source>
</evidence>
<sequence length="2488" mass="270750">MKRAGKLFLVIVLVLSMFWTSTGTSNVMGVFAENLSGAQNVDRDKESTEDNTEEKDEETQEEKKASKTETADSEEVQKTTSKQKETKSATAKSEKRTVKSTEATTAMKKDTDESVSVQAESNESDNLKTQDAESGSPTVTEVSLDDYINTSASGIWITINGQKETLEDIQKNNIKVPKGSSVEIKLEYGAISNLTENTKLVYQIPNAITITEEKNNGEVTDGKIIAGTYSITKDGKVTITLNKEYLQDREGKIDGGTFIVEGNFKKDWGGTPGGDKIVFGKAEVTIPFEENQVVTKAELSLNKKVKKYNKDDNTITYQVTVKAPSDNTQDVPDVTVHDTFTTNGDKLILTDGKKYEIVTVPDGTEFDTSSGQWTVGTMRPGTSYTLEYKVKINPTFFNELSDVKKGIKNKAIAYSGTTEMKSDTATQTFQNNLNIEKSKGSGVIIDSETGKTYIDYTVTVTAPADNTNDMTNVVVDDVFSDAKEEVKSYSNIKATLNDGTTTTELKNSVNTTVNDATNTKSLKWTIGTMKPGSTATLTYRVELKDDVWERGNGWEINKKLKNTATVTADNMDKKDAVATVNLRKVWIWKSGSWNANKAWSNGQGTGLMQFTIHANESTGGGPVLDKNFTFTDELYGNYVYDGKVVVKIYQKGPADKGNLIATKEIGVDGKKSWTYTPTGEMSGPYYYEFEYYARPNTNGHGGAVSNKAGIIGNDGSNFNHQITWQGTGSNEYSLKKEYVGGVGVGAARWKTTIPSNVYAGTHYEDYLYYKYDSNTKVDSYHTFTQEQLDAIVVKLGTRTFIKGTDYNVTPILATINKVDKIIGFNLKFLTDTETVTKDNPITIEYASTPNLSGIATGKNRTFKNTGRIYYGNLYLTAKAETTYAQYADFSKAAGDYDAANKQLAWYLTLNENSKMSGNATITENIPDGLKFVSAEISERGSEAAGTAIQVDESTKDSNNVKINVSGLVSNDHRNRNGYIKIKVITEVTDENFLQENKTKKFTNSAELAYGTDEKRTASAIANITNKALSKDAIHNSSTYPYVKYTIKVNPNGYNLLESKNTIDVVDSMTEHMILMEDSVEVSSNGKKLSAEEWSLRNDADNHRFILTVPDDKPLTITYQVSINKPTGEKIKLSNAVYYSGHEQAGKTDERTVTVMDSAATVTGSLLLYVKKKDSLTKSVLSGADFALAEVVRNADGSIVYENGEPKLSNTMNATTDKDGEATFKINQNTGSDKLYCLYEKKAPANYKKSEKKVYVAFKTQNNTDNLNIQYVQNGGSVEIENTPVGSLSVEKKVVGNQIPAGDTESGYEMQVTAAESNADKDLTKATVTATKAATGTTGSETITPDSATTEGTLTFHLKAGYKAKVSGLPVGTYNVTENAASRSETDKTAYTASYSVDGNSVSNVKVKVAQDADSNAVPNVTVTNTYKTELKVLKKDIGTDAPLSGAQLAIYNNSDVTFDSEGKATVKDGATAVASWTSGTDEKDLTGKVVAGGNYVLVETAVPTSDYVQAAAIPFKVDAEGRIQVADAYANNYNDSTHTITLNNQKKTGSLTVKKIIEDGEADTAFDFTVTFTNFNNGKGGGVTVTRKGKEGKDQPETKTVKPDADGSLKLELKALTNNETVKISGIPYGTSYTVTETQKEGYLETANSNLTGVIGDNGTTTNSAGVEPVVNAEASITNTRLTGFTVKKSVEYGQYTPDAETKANKEFKFKVTLTRKDQPYTGKFTLKYSDKEQGEEVTAQKGIVNITLKDMQSATFSNLPSGTKYTVEEVADAYYDASVKVNNTAQNVDSNNNADNNKNVASTAEGTINKTGDTVEFTNTRKLGAFSFTKTVKGNMQDKEQSYDFYVEVDGKPFNGNAAITQKDTEKSDDADTQDKTKEDKSENTAGTTVQITDGKLSLTDGQTATIANIPAGVSYSIKETTGDRYVTLIDNKVTAETAGTVEEGKTTETQFVNQVIHLNITKTDLTGEREVAGAAMTLYKAEDVNEDGTVKDGAEALDSWVSGKESFHDFGPAIKAGESYVLVETAAPDGYTYAENISFTVNADGTIKTDAEKTTDKETGEDVYLVKDDVTKVSIKKMDITGNNEVAGARLLLKDKEGNVIESWMSATEAHVFEQKLIAGETYTLAEVTAPSGYEVAADITFTVNKDGTVSIDGKAVDGNEIIMKDDTTPVGEEGKLVVSKLVTFQGKNQAVNRTFYVALFSDADCTQKVSNVKELKCEGAWSAYTVFEHLKDGTYYVAETDEDGNKLESSEACKIEGNGTKCQITPTQKTAYAVIENQLLIPGDDFLNTLHNLTVTKNVTLDGEQISEKYSGTFYVSLFTDPYYTNRTGDVKELQIQNGKSTSVSFTDLADGTYYVAETDKDGNPVENTDFGFDVSYDGDITVSFTEQNTDSTLAITNDMTERNPEYDKYLKDKGDGNDGKEKKKTSTSKNNSSNKTTKKGKNSKTGDNSHILFYAALAAAALAAGSAEVYRRRRRATGRNKHDR</sequence>
<feature type="transmembrane region" description="Helical" evidence="2">
    <location>
        <begin position="2455"/>
        <end position="2474"/>
    </location>
</feature>
<dbReference type="InterPro" id="IPR013783">
    <property type="entry name" value="Ig-like_fold"/>
</dbReference>
<gene>
    <name evidence="6" type="ORF">DWZ29_12150</name>
</gene>
<proteinExistence type="predicted"/>
<keyword evidence="2" id="KW-1133">Transmembrane helix</keyword>
<reference evidence="6 7" key="1">
    <citation type="submission" date="2018-08" db="EMBL/GenBank/DDBJ databases">
        <title>A genome reference for cultivated species of the human gut microbiota.</title>
        <authorList>
            <person name="Zou Y."/>
            <person name="Xue W."/>
            <person name="Luo G."/>
        </authorList>
    </citation>
    <scope>NUCLEOTIDE SEQUENCE [LARGE SCALE GENOMIC DNA]</scope>
    <source>
        <strain evidence="6 7">AF31-17AC</strain>
    </source>
</reference>
<evidence type="ECO:0000259" key="4">
    <source>
        <dbReference type="Pfam" id="PF17802"/>
    </source>
</evidence>
<feature type="region of interest" description="Disordered" evidence="1">
    <location>
        <begin position="1857"/>
        <end position="1890"/>
    </location>
</feature>
<dbReference type="SUPFAM" id="SSF49401">
    <property type="entry name" value="Bacterial adhesins"/>
    <property type="match status" value="2"/>
</dbReference>